<proteinExistence type="inferred from homology"/>
<keyword evidence="13" id="KW-0449">Lipoprotein</keyword>
<dbReference type="OMA" id="FKCIAAA"/>
<organism evidence="19 20">
    <name type="scientific">Folsomia candida</name>
    <name type="common">Springtail</name>
    <dbReference type="NCBI Taxonomy" id="158441"/>
    <lineage>
        <taxon>Eukaryota</taxon>
        <taxon>Metazoa</taxon>
        <taxon>Ecdysozoa</taxon>
        <taxon>Arthropoda</taxon>
        <taxon>Hexapoda</taxon>
        <taxon>Collembola</taxon>
        <taxon>Entomobryomorpha</taxon>
        <taxon>Isotomoidea</taxon>
        <taxon>Isotomidae</taxon>
        <taxon>Proisotominae</taxon>
        <taxon>Folsomia</taxon>
    </lineage>
</organism>
<accession>A0A226DMY4</accession>
<comment type="caution">
    <text evidence="19">The sequence shown here is derived from an EMBL/GenBank/DDBJ whole genome shotgun (WGS) entry which is preliminary data.</text>
</comment>
<evidence type="ECO:0000256" key="3">
    <source>
        <dbReference type="ARBA" id="ARBA00011984"/>
    </source>
</evidence>
<dbReference type="GO" id="GO:0015031">
    <property type="term" value="P:protein transport"/>
    <property type="evidence" value="ECO:0007669"/>
    <property type="project" value="UniProtKB-KW"/>
</dbReference>
<dbReference type="InterPro" id="IPR001806">
    <property type="entry name" value="Small_GTPase"/>
</dbReference>
<dbReference type="GO" id="GO:0046872">
    <property type="term" value="F:metal ion binding"/>
    <property type="evidence" value="ECO:0007669"/>
    <property type="project" value="UniProtKB-KW"/>
</dbReference>
<dbReference type="Pfam" id="PF00071">
    <property type="entry name" value="Ras"/>
    <property type="match status" value="1"/>
</dbReference>
<evidence type="ECO:0000256" key="5">
    <source>
        <dbReference type="ARBA" id="ARBA00022723"/>
    </source>
</evidence>
<keyword evidence="7" id="KW-0378">Hydrolase</keyword>
<dbReference type="OrthoDB" id="413584at2759"/>
<dbReference type="GO" id="GO:0005525">
    <property type="term" value="F:GTP binding"/>
    <property type="evidence" value="ECO:0007669"/>
    <property type="project" value="UniProtKB-KW"/>
</dbReference>
<dbReference type="GO" id="GO:0003925">
    <property type="term" value="F:G protein activity"/>
    <property type="evidence" value="ECO:0007669"/>
    <property type="project" value="UniProtKB-EC"/>
</dbReference>
<dbReference type="PROSITE" id="PS51419">
    <property type="entry name" value="RAB"/>
    <property type="match status" value="1"/>
</dbReference>
<evidence type="ECO:0000256" key="17">
    <source>
        <dbReference type="ARBA" id="ARBA00058763"/>
    </source>
</evidence>
<keyword evidence="9" id="KW-0653">Protein transport</keyword>
<dbReference type="AlphaFoldDB" id="A0A226DMY4"/>
<comment type="function">
    <text evidence="17">The small GTPases Rab are key regulators of intracellular membrane trafficking, from the formation of transport vesicles to their fusion with membranes. Rabs cycle between an inactive GDP-bound form and an active GTP-bound form that is able to recruit to membranes different sets of downstream effectors directly responsible for vesicle formation, movement, tethering and fusion.</text>
</comment>
<evidence type="ECO:0000256" key="2">
    <source>
        <dbReference type="ARBA" id="ARBA00006270"/>
    </source>
</evidence>
<comment type="similarity">
    <text evidence="2">Belongs to the small GTPase superfamily. Rab family.</text>
</comment>
<evidence type="ECO:0000256" key="14">
    <source>
        <dbReference type="ARBA" id="ARBA00023289"/>
    </source>
</evidence>
<sequence>MATTTTTVTKIKSRQVTEFPIAWDEATTPYALNTFTPSARTLSDVASSHQLDRLSSSSSSSGGRSSIPVRLAKAVFVGDVGVGKTSIINRFCRDIFQSHYNATIGVDYEMERFWILNIPFNLQIWDTAGQERFKCIAAAYYRGANIVVTVFDSSNLESLSTCQRWMDDAVGANRVVPLKFLVGTKIDLVNETHRDKIHQMGIRMANLMEAEYWSVSSKSGENVELFFRRIATLALETNLANEATENISHSRPLMQMHNQSSSLLRPSMSQQQMWENSRGSRKCSSCKNF</sequence>
<name>A0A226DMY4_FOLCA</name>
<reference evidence="19 20" key="1">
    <citation type="submission" date="2015-12" db="EMBL/GenBank/DDBJ databases">
        <title>The genome of Folsomia candida.</title>
        <authorList>
            <person name="Faddeeva A."/>
            <person name="Derks M.F."/>
            <person name="Anvar Y."/>
            <person name="Smit S."/>
            <person name="Van Straalen N."/>
            <person name="Roelofs D."/>
        </authorList>
    </citation>
    <scope>NUCLEOTIDE SEQUENCE [LARGE SCALE GENOMIC DNA]</scope>
    <source>
        <strain evidence="19 20">VU population</strain>
        <tissue evidence="19">Whole body</tissue>
    </source>
</reference>
<dbReference type="FunFam" id="3.40.50.300:FF:000707">
    <property type="entry name" value="RAB36, member RAS oncogene family"/>
    <property type="match status" value="1"/>
</dbReference>
<keyword evidence="20" id="KW-1185">Reference proteome</keyword>
<keyword evidence="5" id="KW-0479">Metal-binding</keyword>
<dbReference type="SUPFAM" id="SSF52540">
    <property type="entry name" value="P-loop containing nucleoside triphosphate hydrolases"/>
    <property type="match status" value="1"/>
</dbReference>
<dbReference type="PANTHER" id="PTHR47977">
    <property type="entry name" value="RAS-RELATED PROTEIN RAB"/>
    <property type="match status" value="1"/>
</dbReference>
<dbReference type="PRINTS" id="PR00449">
    <property type="entry name" value="RASTRNSFRMNG"/>
</dbReference>
<evidence type="ECO:0000256" key="1">
    <source>
        <dbReference type="ARBA" id="ARBA00001946"/>
    </source>
</evidence>
<evidence type="ECO:0000256" key="10">
    <source>
        <dbReference type="ARBA" id="ARBA00023034"/>
    </source>
</evidence>
<dbReference type="InterPro" id="IPR027417">
    <property type="entry name" value="P-loop_NTPase"/>
</dbReference>
<dbReference type="SMART" id="SM00175">
    <property type="entry name" value="RAB"/>
    <property type="match status" value="1"/>
</dbReference>
<evidence type="ECO:0000256" key="18">
    <source>
        <dbReference type="ARBA" id="ARBA00067830"/>
    </source>
</evidence>
<gene>
    <name evidence="19" type="ORF">Fcan01_18619</name>
</gene>
<dbReference type="SMART" id="SM00173">
    <property type="entry name" value="RAS"/>
    <property type="match status" value="1"/>
</dbReference>
<keyword evidence="8" id="KW-0460">Magnesium</keyword>
<dbReference type="SMART" id="SM00176">
    <property type="entry name" value="RAN"/>
    <property type="match status" value="1"/>
</dbReference>
<evidence type="ECO:0000256" key="12">
    <source>
        <dbReference type="ARBA" id="ARBA00023136"/>
    </source>
</evidence>
<comment type="cofactor">
    <cofactor evidence="1">
        <name>Mg(2+)</name>
        <dbReference type="ChEBI" id="CHEBI:18420"/>
    </cofactor>
</comment>
<evidence type="ECO:0000256" key="15">
    <source>
        <dbReference type="ARBA" id="ARBA00037794"/>
    </source>
</evidence>
<keyword evidence="14" id="KW-0636">Prenylation</keyword>
<keyword evidence="11" id="KW-0342">GTP-binding</keyword>
<keyword evidence="6" id="KW-0547">Nucleotide-binding</keyword>
<keyword evidence="10" id="KW-0333">Golgi apparatus</keyword>
<evidence type="ECO:0000256" key="6">
    <source>
        <dbReference type="ARBA" id="ARBA00022741"/>
    </source>
</evidence>
<dbReference type="InterPro" id="IPR050227">
    <property type="entry name" value="Rab"/>
</dbReference>
<keyword evidence="12" id="KW-0472">Membrane</keyword>
<keyword evidence="4" id="KW-0813">Transport</keyword>
<evidence type="ECO:0000256" key="16">
    <source>
        <dbReference type="ARBA" id="ARBA00047660"/>
    </source>
</evidence>
<dbReference type="GO" id="GO:0000139">
    <property type="term" value="C:Golgi membrane"/>
    <property type="evidence" value="ECO:0007669"/>
    <property type="project" value="UniProtKB-SubCell"/>
</dbReference>
<dbReference type="InterPro" id="IPR005225">
    <property type="entry name" value="Small_GTP-bd"/>
</dbReference>
<dbReference type="NCBIfam" id="TIGR00231">
    <property type="entry name" value="small_GTP"/>
    <property type="match status" value="1"/>
</dbReference>
<dbReference type="Gene3D" id="3.40.50.300">
    <property type="entry name" value="P-loop containing nucleotide triphosphate hydrolases"/>
    <property type="match status" value="1"/>
</dbReference>
<evidence type="ECO:0000256" key="9">
    <source>
        <dbReference type="ARBA" id="ARBA00022927"/>
    </source>
</evidence>
<evidence type="ECO:0000256" key="13">
    <source>
        <dbReference type="ARBA" id="ARBA00023288"/>
    </source>
</evidence>
<dbReference type="STRING" id="158441.A0A226DMY4"/>
<comment type="catalytic activity">
    <reaction evidence="16">
        <text>GTP + H2O = GDP + phosphate + H(+)</text>
        <dbReference type="Rhea" id="RHEA:19669"/>
        <dbReference type="ChEBI" id="CHEBI:15377"/>
        <dbReference type="ChEBI" id="CHEBI:15378"/>
        <dbReference type="ChEBI" id="CHEBI:37565"/>
        <dbReference type="ChEBI" id="CHEBI:43474"/>
        <dbReference type="ChEBI" id="CHEBI:58189"/>
        <dbReference type="EC" id="3.6.5.2"/>
    </reaction>
    <physiologicalReaction direction="left-to-right" evidence="16">
        <dbReference type="Rhea" id="RHEA:19670"/>
    </physiologicalReaction>
</comment>
<evidence type="ECO:0000313" key="20">
    <source>
        <dbReference type="Proteomes" id="UP000198287"/>
    </source>
</evidence>
<dbReference type="Proteomes" id="UP000198287">
    <property type="component" value="Unassembled WGS sequence"/>
</dbReference>
<dbReference type="EC" id="3.6.5.2" evidence="3"/>
<evidence type="ECO:0000256" key="4">
    <source>
        <dbReference type="ARBA" id="ARBA00022448"/>
    </source>
</evidence>
<evidence type="ECO:0000256" key="8">
    <source>
        <dbReference type="ARBA" id="ARBA00022842"/>
    </source>
</evidence>
<protein>
    <recommendedName>
        <fullName evidence="18">Ras-related protein Rab-36</fullName>
        <ecNumber evidence="3">3.6.5.2</ecNumber>
    </recommendedName>
</protein>
<dbReference type="SMART" id="SM00174">
    <property type="entry name" value="RHO"/>
    <property type="match status" value="1"/>
</dbReference>
<evidence type="ECO:0000313" key="19">
    <source>
        <dbReference type="EMBL" id="OXA46583.1"/>
    </source>
</evidence>
<evidence type="ECO:0000256" key="11">
    <source>
        <dbReference type="ARBA" id="ARBA00023134"/>
    </source>
</evidence>
<dbReference type="EMBL" id="LNIX01000015">
    <property type="protein sequence ID" value="OXA46583.1"/>
    <property type="molecule type" value="Genomic_DNA"/>
</dbReference>
<comment type="subcellular location">
    <subcellularLocation>
        <location evidence="15">Golgi apparatus membrane</location>
        <topology evidence="15">Lipid-anchor</topology>
    </subcellularLocation>
</comment>
<evidence type="ECO:0000256" key="7">
    <source>
        <dbReference type="ARBA" id="ARBA00022801"/>
    </source>
</evidence>